<name>A0A1E3QDA3_LIPST</name>
<dbReference type="STRING" id="675824.A0A1E3QDA3"/>
<sequence length="1003" mass="114022">MMKPLVRMCTRQSIWAHLSDSAGKFNASFARLKQFSRSEHDFVRGLRGHKALHRGASQGQGSVEDLSKILSDSPILKLPTVEEVVKTDTSNRELIDGIIDRIERRRDRLKLLAELSPLYHDPPDMTRARLFGDPVREKRVTRLEVGDLVADNEGQLGVIVKIVRRGAFTSFILLTTARSLRRVTASAIEFAIKEFTPEFIARNAIVYTTLDENDALFEGTAMEDISAEDRKDTESSKVNAIVAPPAVSRYVCQPLRLFQSEVLRLNSRIRNLIAEAHDDLAAKDDYRIYSLFEICDHIMKKFAVDKSLLNVFYYTVLLSLDDDSVRWTRTGRRRYMHVMYSATSVSTVEKYEKGAEYLRDINGPIAQEFIQKSRRLIRYYRSNVSQGKFSEDVTRVHSEMLGKDVAFYHPDVTFTEEEQAIIEVVKHFVFLCSAHRDDQMTRAIVGRFVREVDMWNDQTVDHVVVYQYLYEIGVFSPWYNTAMLNPLDRLPLEDTTKLKFKVLEKEMDDKVVTVQDLNFEDSMNGLRYDFGDLPVYCIDGFGAEEIDDGISIEYIEGGEECWLHVHVADPSAVVPPDHPIAIEASDCVETIYGTTFSRPMVPGALATVSGLVIKDGSDYCRALTFSAKVRTSDATLLDIMVRPSIIRNVKSLIYDDVDRAMGWKMDFSDEGLPKQFQLPPNSSTLVNYGTVDGLTSDDRDRLNEAYRISRLLILRRAKERASVRPFSFASLTVSSPPTINISDVSTERPLYYYPELSPQVNISYSNVVSRYFVAELMILASRVAARFATERNIPLPFRVQDKVEGISSREMLTDDDFTSHGFQKLKSLFSLGSVPTFYSTTAGPHFDLGARDGYARVTSPLRRYLDMVAHWQLEASIKGETLPFSEEDIKNIVIQCETKLAINRHISLSSSLMWMGKGYKELVEKAQLRLTCFLLDNSQYPDATLAYCLEDMSRVDVKFGPSQKLKAGTFVVCNEIEVVDPVRKYLLLKAPDVLTEENVFTYE</sequence>
<dbReference type="GO" id="GO:0000175">
    <property type="term" value="F:3'-5'-RNA exonuclease activity"/>
    <property type="evidence" value="ECO:0007669"/>
    <property type="project" value="TreeGrafter"/>
</dbReference>
<dbReference type="EMBL" id="KV454290">
    <property type="protein sequence ID" value="ODQ75661.1"/>
    <property type="molecule type" value="Genomic_DNA"/>
</dbReference>
<dbReference type="SMART" id="SM00955">
    <property type="entry name" value="RNB"/>
    <property type="match status" value="1"/>
</dbReference>
<protein>
    <recommendedName>
        <fullName evidence="1">RNB domain-containing protein</fullName>
    </recommendedName>
</protein>
<gene>
    <name evidence="2" type="ORF">LIPSTDRAFT_68277</name>
</gene>
<dbReference type="Proteomes" id="UP000094385">
    <property type="component" value="Unassembled WGS sequence"/>
</dbReference>
<dbReference type="GO" id="GO:0003723">
    <property type="term" value="F:RNA binding"/>
    <property type="evidence" value="ECO:0007669"/>
    <property type="project" value="InterPro"/>
</dbReference>
<organism evidence="2 3">
    <name type="scientific">Lipomyces starkeyi NRRL Y-11557</name>
    <dbReference type="NCBI Taxonomy" id="675824"/>
    <lineage>
        <taxon>Eukaryota</taxon>
        <taxon>Fungi</taxon>
        <taxon>Dikarya</taxon>
        <taxon>Ascomycota</taxon>
        <taxon>Saccharomycotina</taxon>
        <taxon>Lipomycetes</taxon>
        <taxon>Lipomycetales</taxon>
        <taxon>Lipomycetaceae</taxon>
        <taxon>Lipomyces</taxon>
    </lineage>
</organism>
<reference evidence="2 3" key="1">
    <citation type="journal article" date="2016" name="Proc. Natl. Acad. Sci. U.S.A.">
        <title>Comparative genomics of biotechnologically important yeasts.</title>
        <authorList>
            <person name="Riley R."/>
            <person name="Haridas S."/>
            <person name="Wolfe K.H."/>
            <person name="Lopes M.R."/>
            <person name="Hittinger C.T."/>
            <person name="Goeker M."/>
            <person name="Salamov A.A."/>
            <person name="Wisecaver J.H."/>
            <person name="Long T.M."/>
            <person name="Calvey C.H."/>
            <person name="Aerts A.L."/>
            <person name="Barry K.W."/>
            <person name="Choi C."/>
            <person name="Clum A."/>
            <person name="Coughlan A.Y."/>
            <person name="Deshpande S."/>
            <person name="Douglass A.P."/>
            <person name="Hanson S.J."/>
            <person name="Klenk H.-P."/>
            <person name="LaButti K.M."/>
            <person name="Lapidus A."/>
            <person name="Lindquist E.A."/>
            <person name="Lipzen A.M."/>
            <person name="Meier-Kolthoff J.P."/>
            <person name="Ohm R.A."/>
            <person name="Otillar R.P."/>
            <person name="Pangilinan J.L."/>
            <person name="Peng Y."/>
            <person name="Rokas A."/>
            <person name="Rosa C.A."/>
            <person name="Scheuner C."/>
            <person name="Sibirny A.A."/>
            <person name="Slot J.C."/>
            <person name="Stielow J.B."/>
            <person name="Sun H."/>
            <person name="Kurtzman C.P."/>
            <person name="Blackwell M."/>
            <person name="Grigoriev I.V."/>
            <person name="Jeffries T.W."/>
        </authorList>
    </citation>
    <scope>NUCLEOTIDE SEQUENCE [LARGE SCALE GENOMIC DNA]</scope>
    <source>
        <strain evidence="2 3">NRRL Y-11557</strain>
    </source>
</reference>
<evidence type="ECO:0000313" key="2">
    <source>
        <dbReference type="EMBL" id="ODQ75661.1"/>
    </source>
</evidence>
<dbReference type="PANTHER" id="PTHR23355">
    <property type="entry name" value="RIBONUCLEASE"/>
    <property type="match status" value="1"/>
</dbReference>
<dbReference type="Pfam" id="PF00773">
    <property type="entry name" value="RNB"/>
    <property type="match status" value="1"/>
</dbReference>
<dbReference type="SUPFAM" id="SSF50249">
    <property type="entry name" value="Nucleic acid-binding proteins"/>
    <property type="match status" value="1"/>
</dbReference>
<accession>A0A1E3QDA3</accession>
<dbReference type="InterPro" id="IPR012340">
    <property type="entry name" value="NA-bd_OB-fold"/>
</dbReference>
<dbReference type="InterPro" id="IPR001900">
    <property type="entry name" value="RNase_II/R"/>
</dbReference>
<evidence type="ECO:0000313" key="3">
    <source>
        <dbReference type="Proteomes" id="UP000094385"/>
    </source>
</evidence>
<dbReference type="InterPro" id="IPR050180">
    <property type="entry name" value="RNR_Ribonuclease"/>
</dbReference>
<dbReference type="OrthoDB" id="2285229at2759"/>
<keyword evidence="3" id="KW-1185">Reference proteome</keyword>
<evidence type="ECO:0000259" key="1">
    <source>
        <dbReference type="SMART" id="SM00955"/>
    </source>
</evidence>
<dbReference type="AlphaFoldDB" id="A0A1E3QDA3"/>
<dbReference type="PANTHER" id="PTHR23355:SF65">
    <property type="entry name" value="EXORIBONUCLEASE CYT-4, PUTATIVE (AFU_ORTHOLOGUE AFUA_7G01550)-RELATED"/>
    <property type="match status" value="1"/>
</dbReference>
<dbReference type="GO" id="GO:0006402">
    <property type="term" value="P:mRNA catabolic process"/>
    <property type="evidence" value="ECO:0007669"/>
    <property type="project" value="TreeGrafter"/>
</dbReference>
<feature type="domain" description="RNB" evidence="1">
    <location>
        <begin position="527"/>
        <end position="879"/>
    </location>
</feature>
<proteinExistence type="predicted"/>
<dbReference type="GO" id="GO:0000932">
    <property type="term" value="C:P-body"/>
    <property type="evidence" value="ECO:0007669"/>
    <property type="project" value="TreeGrafter"/>
</dbReference>